<sequence>MYNDLPTMAGEERLTDRLRRLGQEVAANFTSNPRIQLQGFAGLGRHGGTIILKEEASAEHDARMIVVKYSYGSLSPDQQSNADNDLRNEYHWLQRLRGAEHIVQLIPMADCSINLPGTSNDELGSRKNLSGAALVLMRLCCLGSGEDELKMPNRSARYQYTNDLDVICTVQTRAPDVLIENEVIDLRLRNMLVRCLATPWSSKPSLQEVLDETESAIRNEGLDYQQLLTEEAINLGGSETDDHIRTFLQTFLYGKPR</sequence>
<protein>
    <recommendedName>
        <fullName evidence="3">Protein kinase domain-containing protein</fullName>
    </recommendedName>
</protein>
<evidence type="ECO:0000313" key="2">
    <source>
        <dbReference type="Proteomes" id="UP001305414"/>
    </source>
</evidence>
<keyword evidence="2" id="KW-1185">Reference proteome</keyword>
<dbReference type="EMBL" id="JAWHQM010000119">
    <property type="protein sequence ID" value="KAK5637452.1"/>
    <property type="molecule type" value="Genomic_DNA"/>
</dbReference>
<dbReference type="AlphaFoldDB" id="A0AAN7UWE1"/>
<proteinExistence type="predicted"/>
<dbReference type="Proteomes" id="UP001305414">
    <property type="component" value="Unassembled WGS sequence"/>
</dbReference>
<gene>
    <name evidence="1" type="ORF">RRF57_013167</name>
</gene>
<accession>A0AAN7UWE1</accession>
<evidence type="ECO:0008006" key="3">
    <source>
        <dbReference type="Google" id="ProtNLM"/>
    </source>
</evidence>
<evidence type="ECO:0000313" key="1">
    <source>
        <dbReference type="EMBL" id="KAK5637452.1"/>
    </source>
</evidence>
<reference evidence="1 2" key="1">
    <citation type="submission" date="2023-10" db="EMBL/GenBank/DDBJ databases">
        <title>Draft genome sequence of Xylaria bambusicola isolate GMP-LS, the root and basal stem rot pathogen of sugarcane in Indonesia.</title>
        <authorList>
            <person name="Selvaraj P."/>
            <person name="Muralishankar V."/>
            <person name="Muruganantham S."/>
            <person name="Sp S."/>
            <person name="Haryani S."/>
            <person name="Lau K.J.X."/>
            <person name="Naqvi N.I."/>
        </authorList>
    </citation>
    <scope>NUCLEOTIDE SEQUENCE [LARGE SCALE GENOMIC DNA]</scope>
    <source>
        <strain evidence="1">GMP-LS</strain>
    </source>
</reference>
<organism evidence="1 2">
    <name type="scientific">Xylaria bambusicola</name>
    <dbReference type="NCBI Taxonomy" id="326684"/>
    <lineage>
        <taxon>Eukaryota</taxon>
        <taxon>Fungi</taxon>
        <taxon>Dikarya</taxon>
        <taxon>Ascomycota</taxon>
        <taxon>Pezizomycotina</taxon>
        <taxon>Sordariomycetes</taxon>
        <taxon>Xylariomycetidae</taxon>
        <taxon>Xylariales</taxon>
        <taxon>Xylariaceae</taxon>
        <taxon>Xylaria</taxon>
    </lineage>
</organism>
<comment type="caution">
    <text evidence="1">The sequence shown here is derived from an EMBL/GenBank/DDBJ whole genome shotgun (WGS) entry which is preliminary data.</text>
</comment>
<name>A0AAN7UWE1_9PEZI</name>